<evidence type="ECO:0000313" key="2">
    <source>
        <dbReference type="EMBL" id="QDT59715.1"/>
    </source>
</evidence>
<accession>A0A517SUA8</accession>
<dbReference type="InterPro" id="IPR011990">
    <property type="entry name" value="TPR-like_helical_dom_sf"/>
</dbReference>
<feature type="compositionally biased region" description="Polar residues" evidence="1">
    <location>
        <begin position="122"/>
        <end position="131"/>
    </location>
</feature>
<dbReference type="Proteomes" id="UP000315003">
    <property type="component" value="Chromosome"/>
</dbReference>
<keyword evidence="3" id="KW-1185">Reference proteome</keyword>
<evidence type="ECO:0000256" key="1">
    <source>
        <dbReference type="SAM" id="MobiDB-lite"/>
    </source>
</evidence>
<proteinExistence type="predicted"/>
<name>A0A517SUA8_9BACT</name>
<dbReference type="SUPFAM" id="SSF48452">
    <property type="entry name" value="TPR-like"/>
    <property type="match status" value="1"/>
</dbReference>
<evidence type="ECO:0000313" key="3">
    <source>
        <dbReference type="Proteomes" id="UP000315003"/>
    </source>
</evidence>
<gene>
    <name evidence="2" type="ORF">SV7mr_22240</name>
</gene>
<reference evidence="2 3" key="1">
    <citation type="submission" date="2019-02" db="EMBL/GenBank/DDBJ databases">
        <title>Deep-cultivation of Planctomycetes and their phenomic and genomic characterization uncovers novel biology.</title>
        <authorList>
            <person name="Wiegand S."/>
            <person name="Jogler M."/>
            <person name="Boedeker C."/>
            <person name="Pinto D."/>
            <person name="Vollmers J."/>
            <person name="Rivas-Marin E."/>
            <person name="Kohn T."/>
            <person name="Peeters S.H."/>
            <person name="Heuer A."/>
            <person name="Rast P."/>
            <person name="Oberbeckmann S."/>
            <person name="Bunk B."/>
            <person name="Jeske O."/>
            <person name="Meyerdierks A."/>
            <person name="Storesund J.E."/>
            <person name="Kallscheuer N."/>
            <person name="Luecker S."/>
            <person name="Lage O.M."/>
            <person name="Pohl T."/>
            <person name="Merkel B.J."/>
            <person name="Hornburger P."/>
            <person name="Mueller R.-W."/>
            <person name="Bruemmer F."/>
            <person name="Labrenz M."/>
            <person name="Spormann A.M."/>
            <person name="Op den Camp H."/>
            <person name="Overmann J."/>
            <person name="Amann R."/>
            <person name="Jetten M.S.M."/>
            <person name="Mascher T."/>
            <person name="Medema M.H."/>
            <person name="Devos D.P."/>
            <person name="Kaster A.-K."/>
            <person name="Ovreas L."/>
            <person name="Rohde M."/>
            <person name="Galperin M.Y."/>
            <person name="Jogler C."/>
        </authorList>
    </citation>
    <scope>NUCLEOTIDE SEQUENCE [LARGE SCALE GENOMIC DNA]</scope>
    <source>
        <strain evidence="2 3">SV_7m_r</strain>
    </source>
</reference>
<feature type="compositionally biased region" description="Low complexity" evidence="1">
    <location>
        <begin position="176"/>
        <end position="187"/>
    </location>
</feature>
<dbReference type="EMBL" id="CP036272">
    <property type="protein sequence ID" value="QDT59715.1"/>
    <property type="molecule type" value="Genomic_DNA"/>
</dbReference>
<sequence>MICEMQFLLSSKSAVSNSSHKGLLSVGKCLPSADQLRTLIAIAAALLCCTGLAPLADAQPPLPSGQPEDLDGTKVMADIHWPADGQQLTPPSNLDLSQTNPLSAKHLSRLNSARRQPDQAGQPESSGSLQPAANDPTFLALFQADGDSAEIAESRLSELLKKLRQSRQLRDGGSFATDATGAETTADSGPSDLADSSTRSIDDTFVDPVDTQASVNEIRERIRMIRRWRDQMSARIGSENRQGITPPVLERGPLDNGGNEQQALLRRSITNPQGPGDNDSAIEMSDAKQEQHVSATQMLDGPVDHLALGESLYQTGSYETALLSLSQLDSRQLAPEDSTWVGFMVAMCHYRTGNHGKAESLLREIVNTKSSDPMLATAQWWLEHVQETSDAKAQMQQATVLMERLNPTAANAN</sequence>
<feature type="region of interest" description="Disordered" evidence="1">
    <location>
        <begin position="111"/>
        <end position="133"/>
    </location>
</feature>
<feature type="region of interest" description="Disordered" evidence="1">
    <location>
        <begin position="166"/>
        <end position="205"/>
    </location>
</feature>
<evidence type="ECO:0008006" key="4">
    <source>
        <dbReference type="Google" id="ProtNLM"/>
    </source>
</evidence>
<organism evidence="2 3">
    <name type="scientific">Stieleria bergensis</name>
    <dbReference type="NCBI Taxonomy" id="2528025"/>
    <lineage>
        <taxon>Bacteria</taxon>
        <taxon>Pseudomonadati</taxon>
        <taxon>Planctomycetota</taxon>
        <taxon>Planctomycetia</taxon>
        <taxon>Pirellulales</taxon>
        <taxon>Pirellulaceae</taxon>
        <taxon>Stieleria</taxon>
    </lineage>
</organism>
<dbReference type="Gene3D" id="1.25.40.10">
    <property type="entry name" value="Tetratricopeptide repeat domain"/>
    <property type="match status" value="1"/>
</dbReference>
<protein>
    <recommendedName>
        <fullName evidence="4">Tetratricopeptide repeat protein</fullName>
    </recommendedName>
</protein>
<dbReference type="AlphaFoldDB" id="A0A517SUA8"/>